<dbReference type="GO" id="GO:0005886">
    <property type="term" value="C:plasma membrane"/>
    <property type="evidence" value="ECO:0007669"/>
    <property type="project" value="UniProtKB-SubCell"/>
</dbReference>
<dbReference type="InterPro" id="IPR003593">
    <property type="entry name" value="AAA+_ATPase"/>
</dbReference>
<dbReference type="Gene3D" id="1.20.1560.10">
    <property type="entry name" value="ABC transporter type 1, transmembrane domain"/>
    <property type="match status" value="1"/>
</dbReference>
<dbReference type="InterPro" id="IPR050835">
    <property type="entry name" value="ABC_transporter_sub-D"/>
</dbReference>
<dbReference type="Pfam" id="PF06472">
    <property type="entry name" value="ABC_membrane_2"/>
    <property type="match status" value="1"/>
</dbReference>
<evidence type="ECO:0000256" key="4">
    <source>
        <dbReference type="ARBA" id="ARBA00022741"/>
    </source>
</evidence>
<evidence type="ECO:0000256" key="5">
    <source>
        <dbReference type="ARBA" id="ARBA00022840"/>
    </source>
</evidence>
<dbReference type="InterPro" id="IPR027417">
    <property type="entry name" value="P-loop_NTPase"/>
</dbReference>
<dbReference type="GO" id="GO:0140359">
    <property type="term" value="F:ABC-type transporter activity"/>
    <property type="evidence" value="ECO:0007669"/>
    <property type="project" value="InterPro"/>
</dbReference>
<evidence type="ECO:0000313" key="12">
    <source>
        <dbReference type="Proteomes" id="UP000239001"/>
    </source>
</evidence>
<keyword evidence="2" id="KW-0813">Transport</keyword>
<dbReference type="GO" id="GO:0016887">
    <property type="term" value="F:ATP hydrolysis activity"/>
    <property type="evidence" value="ECO:0007669"/>
    <property type="project" value="InterPro"/>
</dbReference>
<dbReference type="PANTHER" id="PTHR11384:SF59">
    <property type="entry name" value="LYSOSOMAL COBALAMIN TRANSPORTER ABCD4"/>
    <property type="match status" value="1"/>
</dbReference>
<dbReference type="PROSITE" id="PS50893">
    <property type="entry name" value="ABC_TRANSPORTER_2"/>
    <property type="match status" value="1"/>
</dbReference>
<dbReference type="GO" id="GO:0005524">
    <property type="term" value="F:ATP binding"/>
    <property type="evidence" value="ECO:0007669"/>
    <property type="project" value="UniProtKB-KW"/>
</dbReference>
<evidence type="ECO:0000256" key="6">
    <source>
        <dbReference type="ARBA" id="ARBA00022989"/>
    </source>
</evidence>
<organism evidence="11 12">
    <name type="scientific">Aphanothece hegewaldii CCALA 016</name>
    <dbReference type="NCBI Taxonomy" id="2107694"/>
    <lineage>
        <taxon>Bacteria</taxon>
        <taxon>Bacillati</taxon>
        <taxon>Cyanobacteriota</taxon>
        <taxon>Cyanophyceae</taxon>
        <taxon>Oscillatoriophycideae</taxon>
        <taxon>Chroococcales</taxon>
        <taxon>Aphanothecaceae</taxon>
        <taxon>Aphanothece</taxon>
    </lineage>
</organism>
<protein>
    <submittedName>
        <fullName evidence="11">ABC transporter ATP-binding protein</fullName>
    </submittedName>
</protein>
<evidence type="ECO:0000256" key="3">
    <source>
        <dbReference type="ARBA" id="ARBA00022692"/>
    </source>
</evidence>
<dbReference type="CDD" id="cd03223">
    <property type="entry name" value="ABCD_peroxisomal_ALDP"/>
    <property type="match status" value="1"/>
</dbReference>
<keyword evidence="6 8" id="KW-1133">Transmembrane helix</keyword>
<evidence type="ECO:0000256" key="8">
    <source>
        <dbReference type="SAM" id="Phobius"/>
    </source>
</evidence>
<evidence type="ECO:0000259" key="9">
    <source>
        <dbReference type="PROSITE" id="PS50893"/>
    </source>
</evidence>
<dbReference type="AlphaFoldDB" id="A0A2T1LU96"/>
<feature type="transmembrane region" description="Helical" evidence="8">
    <location>
        <begin position="71"/>
        <end position="92"/>
    </location>
</feature>
<dbReference type="PROSITE" id="PS00211">
    <property type="entry name" value="ABC_TRANSPORTER_1"/>
    <property type="match status" value="1"/>
</dbReference>
<evidence type="ECO:0000256" key="2">
    <source>
        <dbReference type="ARBA" id="ARBA00022448"/>
    </source>
</evidence>
<feature type="transmembrane region" description="Helical" evidence="8">
    <location>
        <begin position="31"/>
        <end position="51"/>
    </location>
</feature>
<evidence type="ECO:0000259" key="10">
    <source>
        <dbReference type="PROSITE" id="PS50929"/>
    </source>
</evidence>
<dbReference type="SMART" id="SM00382">
    <property type="entry name" value="AAA"/>
    <property type="match status" value="1"/>
</dbReference>
<dbReference type="InterPro" id="IPR003439">
    <property type="entry name" value="ABC_transporter-like_ATP-bd"/>
</dbReference>
<gene>
    <name evidence="11" type="ORF">C7H19_17955</name>
</gene>
<name>A0A2T1LU96_9CHRO</name>
<evidence type="ECO:0000313" key="11">
    <source>
        <dbReference type="EMBL" id="PSF35027.1"/>
    </source>
</evidence>
<dbReference type="SUPFAM" id="SSF90123">
    <property type="entry name" value="ABC transporter transmembrane region"/>
    <property type="match status" value="1"/>
</dbReference>
<feature type="domain" description="ABC transporter" evidence="9">
    <location>
        <begin position="351"/>
        <end position="563"/>
    </location>
</feature>
<keyword evidence="7 8" id="KW-0472">Membrane</keyword>
<comment type="subcellular location">
    <subcellularLocation>
        <location evidence="1">Cell membrane</location>
        <topology evidence="1">Multi-pass membrane protein</topology>
    </subcellularLocation>
</comment>
<dbReference type="PROSITE" id="PS50929">
    <property type="entry name" value="ABC_TM1F"/>
    <property type="match status" value="1"/>
</dbReference>
<dbReference type="SUPFAM" id="SSF52540">
    <property type="entry name" value="P-loop containing nucleoside triphosphate hydrolases"/>
    <property type="match status" value="1"/>
</dbReference>
<feature type="transmembrane region" description="Helical" evidence="8">
    <location>
        <begin position="175"/>
        <end position="196"/>
    </location>
</feature>
<dbReference type="RefSeq" id="WP_106458297.1">
    <property type="nucleotide sequence ID" value="NZ_PXOH01000023.1"/>
</dbReference>
<comment type="caution">
    <text evidence="11">The sequence shown here is derived from an EMBL/GenBank/DDBJ whole genome shotgun (WGS) entry which is preliminary data.</text>
</comment>
<feature type="transmembrane region" description="Helical" evidence="8">
    <location>
        <begin position="145"/>
        <end position="169"/>
    </location>
</feature>
<dbReference type="InterPro" id="IPR036640">
    <property type="entry name" value="ABC1_TM_sf"/>
</dbReference>
<dbReference type="Pfam" id="PF00005">
    <property type="entry name" value="ABC_tran"/>
    <property type="match status" value="1"/>
</dbReference>
<dbReference type="InterPro" id="IPR017871">
    <property type="entry name" value="ABC_transporter-like_CS"/>
</dbReference>
<accession>A0A2T1LU96</accession>
<dbReference type="OrthoDB" id="9810134at2"/>
<keyword evidence="4" id="KW-0547">Nucleotide-binding</keyword>
<sequence length="563" mass="65106">MLNRSDRSWLHLWKVARLYWFREEKWQARGLLFLLLLLSLGSSSFLVIESIQRGEIISSLAAKDSQRFIEAIWLFFGLIVMGIPLLSFNSYIQGKLSLNWRRWLTDYFLNQYFAQQTFYQISQKAEIDNPDQRLAEDIKIFTQQLLYFFGIFLDSMLQLIGFMAVLWVISKPLMFFLIVYAVVGSMVTFLVFGKVLTHLNYEQFKKEGNFRFGLIRVRENAEAIAFYQGQIEETHQVKNKFRKVFGNFKRLINWQFNLNVFQNGYQYINFILPFIVLAPRIFSGELEIGAVSQSQAAFERIGFALGLVINQFDKLSLMTASARRLGILTQAMKTATISNNSTIELKEKPELNLINITLQTPDHQRSLVKELSLTISVNRSLLIVGPSGVGKSSLLRAIASLWNSGTGIIERPSREKMLFLPQKPYMILGSLRQQLLYPNHQLVIDDQQLLQKLEQVNLAHLVSRYDTLDCVEDWSKVLSLGEQQRLAMIRLLISSPIYAILDEATSALDVHHESLLYQQLLETTVTFVSVGHRSTLLKYHQQVLELTEDHRWFLSSATNYRKN</sequence>
<keyword evidence="12" id="KW-1185">Reference proteome</keyword>
<dbReference type="InterPro" id="IPR011527">
    <property type="entry name" value="ABC1_TM_dom"/>
</dbReference>
<proteinExistence type="predicted"/>
<reference evidence="11 12" key="2">
    <citation type="submission" date="2018-03" db="EMBL/GenBank/DDBJ databases">
        <authorList>
            <person name="Keele B.F."/>
        </authorList>
    </citation>
    <scope>NUCLEOTIDE SEQUENCE [LARGE SCALE GENOMIC DNA]</scope>
    <source>
        <strain evidence="11 12">CCALA 016</strain>
    </source>
</reference>
<reference evidence="11 12" key="1">
    <citation type="submission" date="2018-03" db="EMBL/GenBank/DDBJ databases">
        <title>The ancient ancestry and fast evolution of plastids.</title>
        <authorList>
            <person name="Moore K.R."/>
            <person name="Magnabosco C."/>
            <person name="Momper L."/>
            <person name="Gold D.A."/>
            <person name="Bosak T."/>
            <person name="Fournier G.P."/>
        </authorList>
    </citation>
    <scope>NUCLEOTIDE SEQUENCE [LARGE SCALE GENOMIC DNA]</scope>
    <source>
        <strain evidence="11 12">CCALA 016</strain>
    </source>
</reference>
<keyword evidence="3 8" id="KW-0812">Transmembrane</keyword>
<evidence type="ECO:0000256" key="7">
    <source>
        <dbReference type="ARBA" id="ARBA00023136"/>
    </source>
</evidence>
<dbReference type="Proteomes" id="UP000239001">
    <property type="component" value="Unassembled WGS sequence"/>
</dbReference>
<dbReference type="EMBL" id="PXOH01000023">
    <property type="protein sequence ID" value="PSF35027.1"/>
    <property type="molecule type" value="Genomic_DNA"/>
</dbReference>
<dbReference type="PANTHER" id="PTHR11384">
    <property type="entry name" value="ATP-BINDING CASSETTE, SUB-FAMILY D MEMBER"/>
    <property type="match status" value="1"/>
</dbReference>
<evidence type="ECO:0000256" key="1">
    <source>
        <dbReference type="ARBA" id="ARBA00004651"/>
    </source>
</evidence>
<keyword evidence="5 11" id="KW-0067">ATP-binding</keyword>
<feature type="domain" description="ABC transmembrane type-1" evidence="10">
    <location>
        <begin position="33"/>
        <end position="317"/>
    </location>
</feature>
<dbReference type="Gene3D" id="3.40.50.300">
    <property type="entry name" value="P-loop containing nucleotide triphosphate hydrolases"/>
    <property type="match status" value="1"/>
</dbReference>